<evidence type="ECO:0000313" key="2">
    <source>
        <dbReference type="EMBL" id="TCT04910.1"/>
    </source>
</evidence>
<reference evidence="2 3" key="1">
    <citation type="submission" date="2019-03" db="EMBL/GenBank/DDBJ databases">
        <title>Genomic Encyclopedia of Type Strains, Phase IV (KMG-IV): sequencing the most valuable type-strain genomes for metagenomic binning, comparative biology and taxonomic classification.</title>
        <authorList>
            <person name="Goeker M."/>
        </authorList>
    </citation>
    <scope>NUCLEOTIDE SEQUENCE [LARGE SCALE GENOMIC DNA]</scope>
    <source>
        <strain evidence="2 3">DSM 19345</strain>
    </source>
</reference>
<organism evidence="2 3">
    <name type="scientific">Tepidamorphus gemmatus</name>
    <dbReference type="NCBI Taxonomy" id="747076"/>
    <lineage>
        <taxon>Bacteria</taxon>
        <taxon>Pseudomonadati</taxon>
        <taxon>Pseudomonadota</taxon>
        <taxon>Alphaproteobacteria</taxon>
        <taxon>Hyphomicrobiales</taxon>
        <taxon>Tepidamorphaceae</taxon>
        <taxon>Tepidamorphus</taxon>
    </lineage>
</organism>
<protein>
    <submittedName>
        <fullName evidence="2">Uncharacterized protein</fullName>
    </submittedName>
</protein>
<name>A0A4R3LW93_9HYPH</name>
<feature type="region of interest" description="Disordered" evidence="1">
    <location>
        <begin position="53"/>
        <end position="74"/>
    </location>
</feature>
<dbReference type="OrthoDB" id="8451154at2"/>
<dbReference type="RefSeq" id="WP_132807726.1">
    <property type="nucleotide sequence ID" value="NZ_SMAK01000014.1"/>
</dbReference>
<evidence type="ECO:0000313" key="3">
    <source>
        <dbReference type="Proteomes" id="UP000295678"/>
    </source>
</evidence>
<dbReference type="EMBL" id="SMAK01000014">
    <property type="protein sequence ID" value="TCT04910.1"/>
    <property type="molecule type" value="Genomic_DNA"/>
</dbReference>
<proteinExistence type="predicted"/>
<accession>A0A4R3LW93</accession>
<comment type="caution">
    <text evidence="2">The sequence shown here is derived from an EMBL/GenBank/DDBJ whole genome shotgun (WGS) entry which is preliminary data.</text>
</comment>
<gene>
    <name evidence="2" type="ORF">EDC22_1144</name>
</gene>
<keyword evidence="3" id="KW-1185">Reference proteome</keyword>
<dbReference type="Proteomes" id="UP000295678">
    <property type="component" value="Unassembled WGS sequence"/>
</dbReference>
<evidence type="ECO:0000256" key="1">
    <source>
        <dbReference type="SAM" id="MobiDB-lite"/>
    </source>
</evidence>
<feature type="compositionally biased region" description="Polar residues" evidence="1">
    <location>
        <begin position="56"/>
        <end position="65"/>
    </location>
</feature>
<sequence length="74" mass="8445">MKPSPANDNLIEQTRRLWRSRLGRDVSCEDARQIVENVTGFFAVLAEWSNAERTAANDNEAPSKSNDCEVRHDR</sequence>
<dbReference type="AlphaFoldDB" id="A0A4R3LW93"/>